<proteinExistence type="predicted"/>
<dbReference type="RefSeq" id="WP_004027608.1">
    <property type="nucleotide sequence ID" value="NZ_AGBZ02000001.1"/>
</dbReference>
<keyword evidence="1" id="KW-0680">Restriction system</keyword>
<dbReference type="Gene3D" id="3.40.50.300">
    <property type="entry name" value="P-loop containing nucleotide triphosphate hydrolases"/>
    <property type="match status" value="2"/>
</dbReference>
<evidence type="ECO:0000313" key="5">
    <source>
        <dbReference type="EMBL" id="KAI92562.1"/>
    </source>
</evidence>
<gene>
    <name evidence="5" type="ORF">SPM_000325</name>
</gene>
<evidence type="ECO:0000259" key="2">
    <source>
        <dbReference type="Pfam" id="PF11867"/>
    </source>
</evidence>
<dbReference type="Pfam" id="PF11867">
    <property type="entry name" value="T1RH-like_C"/>
    <property type="match status" value="1"/>
</dbReference>
<feature type="domain" description="Restriction endonuclease type I HsdR second RecA-like helicase" evidence="4">
    <location>
        <begin position="200"/>
        <end position="260"/>
    </location>
</feature>
<dbReference type="Proteomes" id="UP000004057">
    <property type="component" value="Unassembled WGS sequence"/>
</dbReference>
<name>A0AAI9T331_SPIME</name>
<sequence>MICCTSLTRCRLRKAFANATFIGFTGTPIEREDRSTKNIFGDYVSKYLMGDAINDGTIVDIFYEPRKKELHRNVDEFEKIDQEYEIIKERYKNETFMFDEAIKTLGFKLNTFEKLIENDDRIAAISADFIEHYKTRINILKGKALFVAFNRKCAIKYYHEIINQAPELKENIRVIMTSNKQVDSDETLKLIGRDEDKKIFAKEFKDSESNFKIAIVVDMWLTGFDVPCLDVIYLDKWLKMHNLMQAIARVNRVYEDEKTSKVKLSGLIVDYIGIWKNLNKALDFYNDNGDKVSITGKTSEEVKERLLTTIDEILDKYFKEYKKTLWKKEKQQIKVYRLVEELHNLLIKNNMLKSFIDDTKGLAKMLAISIGILNELEINVSAILIVLRKEIINFELGRLDIETDVTKLSTKINNAIICQGNIEQRDYKPVSLQTLMNYLIHLKEKTVNPEYTTELIKMTAEKMVEELKKHSFIRAKKLSDKIDQLIDQLKEGHISLQEFKEMLINISQEIMDNSEAEKLNLTEGEYSFYELISQEVYTKQYVNNQELLEITHEIYDKVKGTVTELWRIRPVEKSKVRTEIKKILIRHKFPKESYSEDENSLRSQLTRQIEELVENDFKFE</sequence>
<feature type="domain" description="SWI2/SNF2 ATPase" evidence="3">
    <location>
        <begin position="10"/>
        <end position="94"/>
    </location>
</feature>
<dbReference type="Pfam" id="PF18766">
    <property type="entry name" value="SWI2_SNF2"/>
    <property type="match status" value="1"/>
</dbReference>
<protein>
    <submittedName>
        <fullName evidence="5">Type I restriction-modification system restriction subunit</fullName>
    </submittedName>
</protein>
<dbReference type="GO" id="GO:0009307">
    <property type="term" value="P:DNA restriction-modification system"/>
    <property type="evidence" value="ECO:0007669"/>
    <property type="project" value="UniProtKB-KW"/>
</dbReference>
<dbReference type="SUPFAM" id="SSF52540">
    <property type="entry name" value="P-loop containing nucleoside triphosphate hydrolases"/>
    <property type="match status" value="1"/>
</dbReference>
<dbReference type="AlphaFoldDB" id="A0AAI9T331"/>
<dbReference type="InterPro" id="IPR027417">
    <property type="entry name" value="P-loop_NTPase"/>
</dbReference>
<accession>A0AAI9T331</accession>
<evidence type="ECO:0000259" key="4">
    <source>
        <dbReference type="Pfam" id="PF22679"/>
    </source>
</evidence>
<dbReference type="CDD" id="cd18800">
    <property type="entry name" value="SF2_C_EcoR124I-like"/>
    <property type="match status" value="1"/>
</dbReference>
<dbReference type="InterPro" id="IPR055180">
    <property type="entry name" value="HsdR_RecA-like_helicase_dom_2"/>
</dbReference>
<reference evidence="5 6" key="1">
    <citation type="journal article" date="2012" name="J. Proteome Res.">
        <title>Application of Spiroplasma melliferum proteogenomic profiling for the discovery of virulence factors and pathogenicity mechanisms in host-associated spiroplasmas.</title>
        <authorList>
            <person name="Alexeev D."/>
            <person name="Kostrjukova E."/>
            <person name="Aliper A."/>
            <person name="Popenko A."/>
            <person name="Bazaleev N."/>
            <person name="Tyakht A."/>
            <person name="Selezneva O."/>
            <person name="Akopian T."/>
            <person name="Prichodko E."/>
            <person name="Kondratov I."/>
            <person name="Chukin M."/>
            <person name="Demina I."/>
            <person name="Galyamina M."/>
            <person name="Kamashev D."/>
            <person name="Vanyushkina A."/>
            <person name="Ladygina V."/>
            <person name="Levitskii S."/>
            <person name="Lazarev V."/>
            <person name="Govorun V."/>
        </authorList>
    </citation>
    <scope>NUCLEOTIDE SEQUENCE [LARGE SCALE GENOMIC DNA]</scope>
    <source>
        <strain evidence="5 6">KC3</strain>
    </source>
</reference>
<dbReference type="InterPro" id="IPR021810">
    <property type="entry name" value="T1RH-like_C"/>
</dbReference>
<dbReference type="PANTHER" id="PTHR30195">
    <property type="entry name" value="TYPE I SITE-SPECIFIC DEOXYRIBONUCLEASE PROTEIN SUBUNIT M AND R"/>
    <property type="match status" value="1"/>
</dbReference>
<dbReference type="EMBL" id="AGBZ02000001">
    <property type="protein sequence ID" value="KAI92562.1"/>
    <property type="molecule type" value="Genomic_DNA"/>
</dbReference>
<dbReference type="PANTHER" id="PTHR30195:SF15">
    <property type="entry name" value="TYPE I RESTRICTION ENZYME HINDI ENDONUCLEASE SUBUNIT"/>
    <property type="match status" value="1"/>
</dbReference>
<feature type="domain" description="Type I restriction enzyme HindI endonuclease subunit-like C-terminal" evidence="2">
    <location>
        <begin position="298"/>
        <end position="596"/>
    </location>
</feature>
<dbReference type="Pfam" id="PF22679">
    <property type="entry name" value="T1R_D3-like"/>
    <property type="match status" value="1"/>
</dbReference>
<evidence type="ECO:0000259" key="3">
    <source>
        <dbReference type="Pfam" id="PF18766"/>
    </source>
</evidence>
<comment type="caution">
    <text evidence="5">The sequence shown here is derived from an EMBL/GenBank/DDBJ whole genome shotgun (WGS) entry which is preliminary data.</text>
</comment>
<organism evidence="5 6">
    <name type="scientific">Spiroplasma melliferum KC3</name>
    <dbReference type="NCBI Taxonomy" id="570509"/>
    <lineage>
        <taxon>Bacteria</taxon>
        <taxon>Bacillati</taxon>
        <taxon>Mycoplasmatota</taxon>
        <taxon>Mollicutes</taxon>
        <taxon>Entomoplasmatales</taxon>
        <taxon>Spiroplasmataceae</taxon>
        <taxon>Spiroplasma</taxon>
    </lineage>
</organism>
<dbReference type="InterPro" id="IPR051268">
    <property type="entry name" value="Type-I_R_enzyme_R_subunit"/>
</dbReference>
<dbReference type="InterPro" id="IPR040980">
    <property type="entry name" value="SWI2_SNF2"/>
</dbReference>
<evidence type="ECO:0000313" key="6">
    <source>
        <dbReference type="Proteomes" id="UP000004057"/>
    </source>
</evidence>
<evidence type="ECO:0000256" key="1">
    <source>
        <dbReference type="ARBA" id="ARBA00022747"/>
    </source>
</evidence>